<dbReference type="RefSeq" id="WP_229981381.1">
    <property type="nucleotide sequence ID" value="NZ_JAJJPB010000009.1"/>
</dbReference>
<evidence type="ECO:0000313" key="4">
    <source>
        <dbReference type="Proteomes" id="UP001165422"/>
    </source>
</evidence>
<dbReference type="Proteomes" id="UP001165422">
    <property type="component" value="Unassembled WGS sequence"/>
</dbReference>
<dbReference type="InterPro" id="IPR013422">
    <property type="entry name" value="CRISPR-assoc_prot_Cas5_N"/>
</dbReference>
<keyword evidence="2" id="KW-0812">Transmembrane</keyword>
<evidence type="ECO:0000313" key="3">
    <source>
        <dbReference type="EMBL" id="MCC9294953.1"/>
    </source>
</evidence>
<organism evidence="3 4">
    <name type="scientific">Clostridium aromativorans</name>
    <dbReference type="NCBI Taxonomy" id="2836848"/>
    <lineage>
        <taxon>Bacteria</taxon>
        <taxon>Bacillati</taxon>
        <taxon>Bacillota</taxon>
        <taxon>Clostridia</taxon>
        <taxon>Eubacteriales</taxon>
        <taxon>Clostridiaceae</taxon>
        <taxon>Clostridium</taxon>
    </lineage>
</organism>
<keyword evidence="4" id="KW-1185">Reference proteome</keyword>
<comment type="caution">
    <text evidence="3">The sequence shown here is derived from an EMBL/GenBank/DDBJ whole genome shotgun (WGS) entry which is preliminary data.</text>
</comment>
<dbReference type="NCBIfam" id="TIGR02593">
    <property type="entry name" value="CRISPR_cas5"/>
    <property type="match status" value="1"/>
</dbReference>
<evidence type="ECO:0000256" key="1">
    <source>
        <dbReference type="ARBA" id="ARBA00023118"/>
    </source>
</evidence>
<proteinExistence type="predicted"/>
<gene>
    <name evidence="3" type="primary">cas5b</name>
    <name evidence="3" type="ORF">LN736_08805</name>
</gene>
<feature type="transmembrane region" description="Helical" evidence="2">
    <location>
        <begin position="31"/>
        <end position="50"/>
    </location>
</feature>
<dbReference type="NCBIfam" id="TIGR02592">
    <property type="entry name" value="cas_Cas5h"/>
    <property type="match status" value="1"/>
</dbReference>
<evidence type="ECO:0000256" key="2">
    <source>
        <dbReference type="SAM" id="Phobius"/>
    </source>
</evidence>
<dbReference type="EMBL" id="JAJJPB010000009">
    <property type="protein sequence ID" value="MCC9294953.1"/>
    <property type="molecule type" value="Genomic_DNA"/>
</dbReference>
<accession>A0ABS8N563</accession>
<keyword evidence="2" id="KW-0472">Membrane</keyword>
<name>A0ABS8N563_9CLOT</name>
<reference evidence="3" key="1">
    <citation type="submission" date="2021-11" db="EMBL/GenBank/DDBJ databases">
        <authorList>
            <person name="Qingchun L."/>
            <person name="Dong Z."/>
            <person name="Zongwei Q."/>
            <person name="Jia Z."/>
            <person name="Duotao L."/>
        </authorList>
    </citation>
    <scope>NUCLEOTIDE SEQUENCE</scope>
    <source>
        <strain evidence="3">WLY-B-L2</strain>
    </source>
</reference>
<protein>
    <submittedName>
        <fullName evidence="3">Type I-B CRISPR-associated protein Cas5b</fullName>
    </submittedName>
</protein>
<keyword evidence="2" id="KW-1133">Transmembrane helix</keyword>
<keyword evidence="1" id="KW-0051">Antiviral defense</keyword>
<sequence length="245" mass="28463">MKAVAFTLKGRTAFFKKPDVNVNTYFTYNNVHKIALFGILGAIIGLGGYIQQKQEMKYPEFYEKLNNLKVSIVPKGYRGYFVKKIQVFNNSVGYASKEDGGNLVVREQWLENPSWDIYILDDNSIDDKIFKKFKDYILNRKCEYIPYLGKNDHSAQIENGRVVTLSEALKVNYIDSLFSSSDIELGRGTCDGEEPYFFREFIPYALSENKNFYEFKEVVLTNHKLKSYNNSQIIYRSQDKILAFI</sequence>
<dbReference type="InterPro" id="IPR013421">
    <property type="entry name" value="CRISPR-assoc_prot_Cas5_HALMA"/>
</dbReference>